<dbReference type="SUPFAM" id="SSF53335">
    <property type="entry name" value="S-adenosyl-L-methionine-dependent methyltransferases"/>
    <property type="match status" value="1"/>
</dbReference>
<dbReference type="InterPro" id="IPR029063">
    <property type="entry name" value="SAM-dependent_MTases_sf"/>
</dbReference>
<dbReference type="CDD" id="cd02440">
    <property type="entry name" value="AdoMet_MTases"/>
    <property type="match status" value="1"/>
</dbReference>
<dbReference type="GO" id="GO:0008168">
    <property type="term" value="F:methyltransferase activity"/>
    <property type="evidence" value="ECO:0007669"/>
    <property type="project" value="TreeGrafter"/>
</dbReference>
<dbReference type="PANTHER" id="PTHR43591">
    <property type="entry name" value="METHYLTRANSFERASE"/>
    <property type="match status" value="1"/>
</dbReference>
<evidence type="ECO:0008006" key="3">
    <source>
        <dbReference type="Google" id="ProtNLM"/>
    </source>
</evidence>
<dbReference type="EMBL" id="KN846959">
    <property type="protein sequence ID" value="KIW67323.1"/>
    <property type="molecule type" value="Genomic_DNA"/>
</dbReference>
<keyword evidence="2" id="KW-1185">Reference proteome</keyword>
<protein>
    <recommendedName>
        <fullName evidence="3">Methyltransferase domain-containing protein</fullName>
    </recommendedName>
</protein>
<accession>A0A0D2FGX8</accession>
<dbReference type="PANTHER" id="PTHR43591:SF102">
    <property type="entry name" value="S-ADENOSYL-L-METHIONINE-DEPENDENT METHYLTRANSFERASE"/>
    <property type="match status" value="1"/>
</dbReference>
<dbReference type="Gene3D" id="3.40.50.150">
    <property type="entry name" value="Vaccinia Virus protein VP39"/>
    <property type="match status" value="1"/>
</dbReference>
<dbReference type="STRING" id="5601.A0A0D2FGX8"/>
<dbReference type="AlphaFoldDB" id="A0A0D2FGX8"/>
<evidence type="ECO:0000313" key="2">
    <source>
        <dbReference type="Proteomes" id="UP000054266"/>
    </source>
</evidence>
<name>A0A0D2FGX8_9EURO</name>
<dbReference type="Pfam" id="PF13489">
    <property type="entry name" value="Methyltransf_23"/>
    <property type="match status" value="1"/>
</dbReference>
<proteinExistence type="predicted"/>
<gene>
    <name evidence="1" type="ORF">PV04_06587</name>
</gene>
<reference evidence="1 2" key="1">
    <citation type="submission" date="2015-01" db="EMBL/GenBank/DDBJ databases">
        <title>The Genome Sequence of Capronia semiimmersa CBS27337.</title>
        <authorList>
            <consortium name="The Broad Institute Genomics Platform"/>
            <person name="Cuomo C."/>
            <person name="de Hoog S."/>
            <person name="Gorbushina A."/>
            <person name="Stielow B."/>
            <person name="Teixiera M."/>
            <person name="Abouelleil A."/>
            <person name="Chapman S.B."/>
            <person name="Priest M."/>
            <person name="Young S.K."/>
            <person name="Wortman J."/>
            <person name="Nusbaum C."/>
            <person name="Birren B."/>
        </authorList>
    </citation>
    <scope>NUCLEOTIDE SEQUENCE [LARGE SCALE GENOMIC DNA]</scope>
    <source>
        <strain evidence="1 2">CBS 27337</strain>
    </source>
</reference>
<organism evidence="1 2">
    <name type="scientific">Phialophora macrospora</name>
    <dbReference type="NCBI Taxonomy" id="1851006"/>
    <lineage>
        <taxon>Eukaryota</taxon>
        <taxon>Fungi</taxon>
        <taxon>Dikarya</taxon>
        <taxon>Ascomycota</taxon>
        <taxon>Pezizomycotina</taxon>
        <taxon>Eurotiomycetes</taxon>
        <taxon>Chaetothyriomycetidae</taxon>
        <taxon>Chaetothyriales</taxon>
        <taxon>Herpotrichiellaceae</taxon>
        <taxon>Phialophora</taxon>
    </lineage>
</organism>
<sequence>MSALAVAGDADGWEEISVQSYSDNDSGYYDEDGESSTRSVTTSICDYEEAHGRTYHAYHAGKYILPNDEAEQERIDVMYHAVRLAIEEKLFFAPLTPTCVLDVGTGTGLWAIDVADEYPEAIVVGTDLSPIQPSYVPPNCQFEIADADEEWTFPQHFDIVHSRVLNDTSLRDWPHFYREAFASLKPGGWVESQEFSYSKRGKVSAHPSFLDRSDFDIVHSNCYEIISICPLQE</sequence>
<dbReference type="Proteomes" id="UP000054266">
    <property type="component" value="Unassembled WGS sequence"/>
</dbReference>
<evidence type="ECO:0000313" key="1">
    <source>
        <dbReference type="EMBL" id="KIW67323.1"/>
    </source>
</evidence>